<dbReference type="InterPro" id="IPR027417">
    <property type="entry name" value="P-loop_NTPase"/>
</dbReference>
<evidence type="ECO:0000259" key="7">
    <source>
        <dbReference type="PROSITE" id="PS51192"/>
    </source>
</evidence>
<evidence type="ECO:0000313" key="10">
    <source>
        <dbReference type="Proteomes" id="UP001234178"/>
    </source>
</evidence>
<keyword evidence="1 5" id="KW-0547">Nucleotide-binding</keyword>
<dbReference type="PANTHER" id="PTHR47959">
    <property type="entry name" value="ATP-DEPENDENT RNA HELICASE RHLE-RELATED"/>
    <property type="match status" value="1"/>
</dbReference>
<dbReference type="CDD" id="cd18787">
    <property type="entry name" value="SF2_C_DEAD"/>
    <property type="match status" value="1"/>
</dbReference>
<sequence length="488" mass="52574">MQFSDFALSEPILRAVHRHWEDGRLRPPDPERLLLAKAKREDVSLAGKPAGRGDAAPGRRKLRVLVLSPTRELAAQIHESFETYGKFTGFRSAVVFGGVNINRQITELGRGVDILVATPGRLLDLLGQRALTLSDLTVFVLDEADRMLDMGFIHDVRKIAALVPKVRQTLFFSATMPDDIRALSKNILTNPVEVAVTPVASTAETIDQRMYFVEKADKRHLLVSVLKDENIERALVFTRTKHGANRVVEHLEKLGITAAAIHGNKSQNARERALDGFKASQIRVLVATDIAARGIDIDGLAFVVNYELPNIPESYVHRIGRTGRAGASGRAISFCEAEERPYLRDIEKLIRRKIDVIAEHPYPSPLGIPSGIPGSDRRAAEAFARTAAASDPDARPPREFGGRGRGGNQGRSGTGPRPGARSGVGGRPEARPIGGRPIAAAPAGSPARPARPNGASPNVPVAPGARPVTSNHPRGHRGGGGPRGPSAR</sequence>
<evidence type="ECO:0000256" key="6">
    <source>
        <dbReference type="SAM" id="MobiDB-lite"/>
    </source>
</evidence>
<dbReference type="CDD" id="cd00268">
    <property type="entry name" value="DEADc"/>
    <property type="match status" value="1"/>
</dbReference>
<reference evidence="9 10" key="1">
    <citation type="journal article" date="2023" name="Nucleic Acids Res.">
        <title>The hologenome of Daphnia magna reveals possible DNA methylation and microbiome-mediated evolution of the host genome.</title>
        <authorList>
            <person name="Chaturvedi A."/>
            <person name="Li X."/>
            <person name="Dhandapani V."/>
            <person name="Marshall H."/>
            <person name="Kissane S."/>
            <person name="Cuenca-Cambronero M."/>
            <person name="Asole G."/>
            <person name="Calvet F."/>
            <person name="Ruiz-Romero M."/>
            <person name="Marangio P."/>
            <person name="Guigo R."/>
            <person name="Rago D."/>
            <person name="Mirbahai L."/>
            <person name="Eastwood N."/>
            <person name="Colbourne J.K."/>
            <person name="Zhou J."/>
            <person name="Mallon E."/>
            <person name="Orsini L."/>
        </authorList>
    </citation>
    <scope>NUCLEOTIDE SEQUENCE [LARGE SCALE GENOMIC DNA]</scope>
    <source>
        <strain evidence="9">LRV0_1</strain>
    </source>
</reference>
<feature type="compositionally biased region" description="Low complexity" evidence="6">
    <location>
        <begin position="365"/>
        <end position="374"/>
    </location>
</feature>
<feature type="compositionally biased region" description="Basic and acidic residues" evidence="6">
    <location>
        <begin position="392"/>
        <end position="402"/>
    </location>
</feature>
<keyword evidence="2 5" id="KW-0378">Hydrolase</keyword>
<evidence type="ECO:0000256" key="2">
    <source>
        <dbReference type="ARBA" id="ARBA00022801"/>
    </source>
</evidence>
<dbReference type="Proteomes" id="UP001234178">
    <property type="component" value="Unassembled WGS sequence"/>
</dbReference>
<dbReference type="SMART" id="SM00490">
    <property type="entry name" value="HELICc"/>
    <property type="match status" value="1"/>
</dbReference>
<dbReference type="InterPro" id="IPR000629">
    <property type="entry name" value="RNA-helicase_DEAD-box_CS"/>
</dbReference>
<name>A0ABR0BAD3_9CRUS</name>
<feature type="compositionally biased region" description="Low complexity" evidence="6">
    <location>
        <begin position="431"/>
        <end position="458"/>
    </location>
</feature>
<evidence type="ECO:0000256" key="3">
    <source>
        <dbReference type="ARBA" id="ARBA00022806"/>
    </source>
</evidence>
<protein>
    <recommendedName>
        <fullName evidence="11">DEAD/DEAH box helicase</fullName>
    </recommendedName>
</protein>
<comment type="caution">
    <text evidence="9">The sequence shown here is derived from an EMBL/GenBank/DDBJ whole genome shotgun (WGS) entry which is preliminary data.</text>
</comment>
<dbReference type="Pfam" id="PF00271">
    <property type="entry name" value="Helicase_C"/>
    <property type="match status" value="1"/>
</dbReference>
<dbReference type="PROSITE" id="PS00039">
    <property type="entry name" value="DEAD_ATP_HELICASE"/>
    <property type="match status" value="1"/>
</dbReference>
<feature type="region of interest" description="Disordered" evidence="6">
    <location>
        <begin position="363"/>
        <end position="488"/>
    </location>
</feature>
<feature type="compositionally biased region" description="Low complexity" evidence="6">
    <location>
        <begin position="381"/>
        <end position="391"/>
    </location>
</feature>
<keyword evidence="4 5" id="KW-0067">ATP-binding</keyword>
<evidence type="ECO:0000313" key="9">
    <source>
        <dbReference type="EMBL" id="KAK4045544.1"/>
    </source>
</evidence>
<feature type="domain" description="Helicase C-terminal" evidence="8">
    <location>
        <begin position="205"/>
        <end position="365"/>
    </location>
</feature>
<dbReference type="SUPFAM" id="SSF52540">
    <property type="entry name" value="P-loop containing nucleoside triphosphate hydrolases"/>
    <property type="match status" value="1"/>
</dbReference>
<evidence type="ECO:0000256" key="4">
    <source>
        <dbReference type="ARBA" id="ARBA00022840"/>
    </source>
</evidence>
<dbReference type="InterPro" id="IPR050079">
    <property type="entry name" value="DEAD_box_RNA_helicase"/>
</dbReference>
<dbReference type="PANTHER" id="PTHR47959:SF13">
    <property type="entry name" value="ATP-DEPENDENT RNA HELICASE RHLE"/>
    <property type="match status" value="1"/>
</dbReference>
<dbReference type="InterPro" id="IPR044742">
    <property type="entry name" value="DEAD/DEAH_RhlB"/>
</dbReference>
<dbReference type="Pfam" id="PF00270">
    <property type="entry name" value="DEAD"/>
    <property type="match status" value="1"/>
</dbReference>
<evidence type="ECO:0000256" key="1">
    <source>
        <dbReference type="ARBA" id="ARBA00022741"/>
    </source>
</evidence>
<evidence type="ECO:0000256" key="5">
    <source>
        <dbReference type="RuleBase" id="RU000492"/>
    </source>
</evidence>
<evidence type="ECO:0000259" key="8">
    <source>
        <dbReference type="PROSITE" id="PS51194"/>
    </source>
</evidence>
<feature type="compositionally biased region" description="Gly residues" evidence="6">
    <location>
        <begin position="403"/>
        <end position="413"/>
    </location>
</feature>
<dbReference type="InterPro" id="IPR001650">
    <property type="entry name" value="Helicase_C-like"/>
</dbReference>
<proteinExistence type="inferred from homology"/>
<organism evidence="9 10">
    <name type="scientific">Daphnia magna</name>
    <dbReference type="NCBI Taxonomy" id="35525"/>
    <lineage>
        <taxon>Eukaryota</taxon>
        <taxon>Metazoa</taxon>
        <taxon>Ecdysozoa</taxon>
        <taxon>Arthropoda</taxon>
        <taxon>Crustacea</taxon>
        <taxon>Branchiopoda</taxon>
        <taxon>Diplostraca</taxon>
        <taxon>Cladocera</taxon>
        <taxon>Anomopoda</taxon>
        <taxon>Daphniidae</taxon>
        <taxon>Daphnia</taxon>
    </lineage>
</organism>
<dbReference type="PROSITE" id="PS51194">
    <property type="entry name" value="HELICASE_CTER"/>
    <property type="match status" value="1"/>
</dbReference>
<dbReference type="PROSITE" id="PS51192">
    <property type="entry name" value="HELICASE_ATP_BIND_1"/>
    <property type="match status" value="1"/>
</dbReference>
<evidence type="ECO:0008006" key="11">
    <source>
        <dbReference type="Google" id="ProtNLM"/>
    </source>
</evidence>
<dbReference type="InterPro" id="IPR014001">
    <property type="entry name" value="Helicase_ATP-bd"/>
</dbReference>
<dbReference type="EMBL" id="JAOYFB010000044">
    <property type="protein sequence ID" value="KAK4045544.1"/>
    <property type="molecule type" value="Genomic_DNA"/>
</dbReference>
<accession>A0ABR0BAD3</accession>
<feature type="domain" description="Helicase ATP-binding" evidence="7">
    <location>
        <begin position="60"/>
        <end position="194"/>
    </location>
</feature>
<dbReference type="Gene3D" id="3.40.50.300">
    <property type="entry name" value="P-loop containing nucleotide triphosphate hydrolases"/>
    <property type="match status" value="2"/>
</dbReference>
<comment type="similarity">
    <text evidence="5">Belongs to the DEAD box helicase family.</text>
</comment>
<keyword evidence="3 5" id="KW-0347">Helicase</keyword>
<feature type="compositionally biased region" description="Gly residues" evidence="6">
    <location>
        <begin position="478"/>
        <end position="488"/>
    </location>
</feature>
<keyword evidence="10" id="KW-1185">Reference proteome</keyword>
<gene>
    <name evidence="9" type="ORF">OUZ56_033168</name>
</gene>
<dbReference type="InterPro" id="IPR011545">
    <property type="entry name" value="DEAD/DEAH_box_helicase_dom"/>
</dbReference>
<dbReference type="SMART" id="SM00487">
    <property type="entry name" value="DEXDc"/>
    <property type="match status" value="1"/>
</dbReference>